<dbReference type="Pfam" id="PF00179">
    <property type="entry name" value="UQ_con"/>
    <property type="match status" value="1"/>
</dbReference>
<dbReference type="InterPro" id="IPR016135">
    <property type="entry name" value="UBQ-conjugating_enzyme/RWD"/>
</dbReference>
<feature type="region of interest" description="Disordered" evidence="3">
    <location>
        <begin position="1"/>
        <end position="168"/>
    </location>
</feature>
<dbReference type="PANTHER" id="PTHR46116">
    <property type="entry name" value="(E3-INDEPENDENT) E2 UBIQUITIN-CONJUGATING ENZYME"/>
    <property type="match status" value="1"/>
</dbReference>
<feature type="compositionally biased region" description="Polar residues" evidence="3">
    <location>
        <begin position="346"/>
        <end position="363"/>
    </location>
</feature>
<evidence type="ECO:0000256" key="3">
    <source>
        <dbReference type="SAM" id="MobiDB-lite"/>
    </source>
</evidence>
<organism evidence="5 6">
    <name type="scientific">Lasiosphaeris hirsuta</name>
    <dbReference type="NCBI Taxonomy" id="260670"/>
    <lineage>
        <taxon>Eukaryota</taxon>
        <taxon>Fungi</taxon>
        <taxon>Dikarya</taxon>
        <taxon>Ascomycota</taxon>
        <taxon>Pezizomycotina</taxon>
        <taxon>Sordariomycetes</taxon>
        <taxon>Sordariomycetidae</taxon>
        <taxon>Sordariales</taxon>
        <taxon>Lasiosphaeriaceae</taxon>
        <taxon>Lasiosphaeris</taxon>
    </lineage>
</organism>
<evidence type="ECO:0000259" key="4">
    <source>
        <dbReference type="PROSITE" id="PS50127"/>
    </source>
</evidence>
<evidence type="ECO:0000256" key="2">
    <source>
        <dbReference type="ARBA" id="ARBA00022786"/>
    </source>
</evidence>
<gene>
    <name evidence="5" type="ORF">B0H67DRAFT_179874</name>
</gene>
<keyword evidence="2" id="KW-0833">Ubl conjugation pathway</keyword>
<feature type="region of interest" description="Disordered" evidence="3">
    <location>
        <begin position="336"/>
        <end position="401"/>
    </location>
</feature>
<feature type="compositionally biased region" description="Polar residues" evidence="3">
    <location>
        <begin position="874"/>
        <end position="887"/>
    </location>
</feature>
<dbReference type="Gene3D" id="3.10.110.10">
    <property type="entry name" value="Ubiquitin Conjugating Enzyme"/>
    <property type="match status" value="1"/>
</dbReference>
<feature type="compositionally biased region" description="Polar residues" evidence="3">
    <location>
        <begin position="109"/>
        <end position="125"/>
    </location>
</feature>
<feature type="region of interest" description="Disordered" evidence="3">
    <location>
        <begin position="863"/>
        <end position="914"/>
    </location>
</feature>
<dbReference type="SMART" id="SM00212">
    <property type="entry name" value="UBCc"/>
    <property type="match status" value="1"/>
</dbReference>
<keyword evidence="1" id="KW-0808">Transferase</keyword>
<evidence type="ECO:0000256" key="1">
    <source>
        <dbReference type="ARBA" id="ARBA00022679"/>
    </source>
</evidence>
<dbReference type="AlphaFoldDB" id="A0AA40AQN7"/>
<dbReference type="GO" id="GO:0016740">
    <property type="term" value="F:transferase activity"/>
    <property type="evidence" value="ECO:0007669"/>
    <property type="project" value="UniProtKB-KW"/>
</dbReference>
<feature type="domain" description="UBC core" evidence="4">
    <location>
        <begin position="691"/>
        <end position="852"/>
    </location>
</feature>
<protein>
    <recommendedName>
        <fullName evidence="4">UBC core domain-containing protein</fullName>
    </recommendedName>
</protein>
<sequence length="1048" mass="114407">MAPLRAKIEDTFQKLNDKLKPSKRRISDESEATQQSKQPRTLPGQPSGGYWTAEASELGKVSSFISGSQNPPPLPLISKVSGAHDGKSSPTPFKPAAMPDFSWEGVDRQSGTSSKVDASPGSSFDNPIDLTATAPSSPPSNKSSDFSAGRAFADPMDLSRGSSSHQSKRLQLLEDEKIAKAIQDEWNRDDADRSSFENPIDSGFFGAPEELDLGLDLPAFREHLMRLRCAKCKSSMQVNLDNVVNRTKEMVKAGGCLHPYLLCATCKIWSCAGIGCNEYHKLCSFRETHAPLPRQGIRIAWCCDGGRLFLAFSLACGPIIPPKSITEAPTVGLGDRIRTRFRSKSENTSSTSQTGKQLDNTKPSVPGKTAVAEKPPKGSKSRYRPPSQLSRGTGYGGPDGYPFNGAKLPTLTALPLPGQNKQKASTKADELEMESYFAALAIILPCSSRSNATAFDHTQQPIITTMLSRSPLLLKASEILRQNSLTEMSCCSHLYTAVLDLLEAMGSHGSIAPLVYLDQVLYPPSQQLASFALSGQVASRSAGLSISNPPKKEETAQPLHTLLQRLAAYCLYFRKTASGHADEFKAEEHLLFELVNRIIAVAEKQDRDRALVASTTLHPAAIQAPPPIPSANTRSRVKNEAENAAKGRMKEEGEAWHRENCVLDVPDETIFESFYFANKAREMDNLKPIKGRMKKLVTQIASLRVDLPEGIYVRHGSSRIDIMKVLIVGPSDTPYEHGLFEFDLFCTNEFPQKAPEMQFRTTGGGKVAFNPNLYINGKVCLSLLGTWSGQGWEPERSTILQILVSIQAMVFNSQPWYNEPGRETMIDEAQSTSYNKGVWANTVKHAMVHWLSDRLAPAGIGKSSVALDTPPPDLSSTPGSKTLFSTPANPPLYLPNQQLHPGHVAPPATNSGSELPQQHFVELINTQGFTGALAHTWAPPSGAPTNPSQAFYHFAPQSAQFPQPPPFWVSGLNMMQNAFGGQLKPANTVPIGNTVVDSMDDHIWGPVIRKHFALKAVVIVGAARRRCLGNDEGLVRELEEALKRHNFK</sequence>
<dbReference type="EMBL" id="JAUKUA010000003">
    <property type="protein sequence ID" value="KAK0720226.1"/>
    <property type="molecule type" value="Genomic_DNA"/>
</dbReference>
<evidence type="ECO:0000313" key="5">
    <source>
        <dbReference type="EMBL" id="KAK0720226.1"/>
    </source>
</evidence>
<accession>A0AA40AQN7</accession>
<dbReference type="SUPFAM" id="SSF54495">
    <property type="entry name" value="UBC-like"/>
    <property type="match status" value="1"/>
</dbReference>
<proteinExistence type="predicted"/>
<dbReference type="Proteomes" id="UP001172102">
    <property type="component" value="Unassembled WGS sequence"/>
</dbReference>
<dbReference type="PROSITE" id="PS50127">
    <property type="entry name" value="UBC_2"/>
    <property type="match status" value="1"/>
</dbReference>
<comment type="caution">
    <text evidence="5">The sequence shown here is derived from an EMBL/GenBank/DDBJ whole genome shotgun (WGS) entry which is preliminary data.</text>
</comment>
<feature type="compositionally biased region" description="Basic and acidic residues" evidence="3">
    <location>
        <begin position="1"/>
        <end position="28"/>
    </location>
</feature>
<name>A0AA40AQN7_9PEZI</name>
<evidence type="ECO:0000313" key="6">
    <source>
        <dbReference type="Proteomes" id="UP001172102"/>
    </source>
</evidence>
<keyword evidence="6" id="KW-1185">Reference proteome</keyword>
<reference evidence="5" key="1">
    <citation type="submission" date="2023-06" db="EMBL/GenBank/DDBJ databases">
        <title>Genome-scale phylogeny and comparative genomics of the fungal order Sordariales.</title>
        <authorList>
            <consortium name="Lawrence Berkeley National Laboratory"/>
            <person name="Hensen N."/>
            <person name="Bonometti L."/>
            <person name="Westerberg I."/>
            <person name="Brannstrom I.O."/>
            <person name="Guillou S."/>
            <person name="Cros-Aarteil S."/>
            <person name="Calhoun S."/>
            <person name="Haridas S."/>
            <person name="Kuo A."/>
            <person name="Mondo S."/>
            <person name="Pangilinan J."/>
            <person name="Riley R."/>
            <person name="Labutti K."/>
            <person name="Andreopoulos B."/>
            <person name="Lipzen A."/>
            <person name="Chen C."/>
            <person name="Yanf M."/>
            <person name="Daum C."/>
            <person name="Ng V."/>
            <person name="Clum A."/>
            <person name="Steindorff A."/>
            <person name="Ohm R."/>
            <person name="Martin F."/>
            <person name="Silar P."/>
            <person name="Natvig D."/>
            <person name="Lalanne C."/>
            <person name="Gautier V."/>
            <person name="Ament-Velasquez S.L."/>
            <person name="Kruys A."/>
            <person name="Hutchinson M.I."/>
            <person name="Powell A.J."/>
            <person name="Barry K."/>
            <person name="Miller A.N."/>
            <person name="Grigoriev I.V."/>
            <person name="Debuchy R."/>
            <person name="Gladieux P."/>
            <person name="Thoren M.H."/>
            <person name="Johannesson H."/>
        </authorList>
    </citation>
    <scope>NUCLEOTIDE SEQUENCE</scope>
    <source>
        <strain evidence="5">SMH4607-1</strain>
    </source>
</reference>
<dbReference type="InterPro" id="IPR000608">
    <property type="entry name" value="UBC"/>
</dbReference>